<reference evidence="2" key="1">
    <citation type="journal article" date="2012" name="Nat. Genet.">
        <title>Lifestyle transitions in plant pathogenic Colletotrichum fungi deciphered by genome and transcriptome analyses.</title>
        <authorList>
            <person name="O'Connell R.J."/>
            <person name="Thon M.R."/>
            <person name="Hacquard S."/>
            <person name="Amyotte S.G."/>
            <person name="Kleemann J."/>
            <person name="Torres M.F."/>
            <person name="Damm U."/>
            <person name="Buiate E.A."/>
            <person name="Epstein L."/>
            <person name="Alkan N."/>
            <person name="Altmueller J."/>
            <person name="Alvarado-Balderrama L."/>
            <person name="Bauser C.A."/>
            <person name="Becker C."/>
            <person name="Birren B.W."/>
            <person name="Chen Z."/>
            <person name="Choi J."/>
            <person name="Crouch J.A."/>
            <person name="Duvick J.P."/>
            <person name="Farman M.A."/>
            <person name="Gan P."/>
            <person name="Heiman D."/>
            <person name="Henrissat B."/>
            <person name="Howard R.J."/>
            <person name="Kabbage M."/>
            <person name="Koch C."/>
            <person name="Kracher B."/>
            <person name="Kubo Y."/>
            <person name="Law A.D."/>
            <person name="Lebrun M.-H."/>
            <person name="Lee Y.-H."/>
            <person name="Miyara I."/>
            <person name="Moore N."/>
            <person name="Neumann U."/>
            <person name="Nordstroem K."/>
            <person name="Panaccione D.G."/>
            <person name="Panstruga R."/>
            <person name="Place M."/>
            <person name="Proctor R.H."/>
            <person name="Prusky D."/>
            <person name="Rech G."/>
            <person name="Reinhardt R."/>
            <person name="Rollins J.A."/>
            <person name="Rounsley S."/>
            <person name="Schardl C.L."/>
            <person name="Schwartz D.C."/>
            <person name="Shenoy N."/>
            <person name="Shirasu K."/>
            <person name="Sikhakolli U.R."/>
            <person name="Stueber K."/>
            <person name="Sukno S.A."/>
            <person name="Sweigard J.A."/>
            <person name="Takano Y."/>
            <person name="Takahara H."/>
            <person name="Trail F."/>
            <person name="van der Does H.C."/>
            <person name="Voll L.M."/>
            <person name="Will I."/>
            <person name="Young S."/>
            <person name="Zeng Q."/>
            <person name="Zhang J."/>
            <person name="Zhou S."/>
            <person name="Dickman M.B."/>
            <person name="Schulze-Lefert P."/>
            <person name="Ver Loren van Themaat E."/>
            <person name="Ma L.-J."/>
            <person name="Vaillancourt L.J."/>
        </authorList>
    </citation>
    <scope>NUCLEOTIDE SEQUENCE [LARGE SCALE GENOMIC DNA]</scope>
    <source>
        <strain evidence="2">M1.001 / M2 / FGSC 10212</strain>
    </source>
</reference>
<dbReference type="HOGENOM" id="CLU_114604_0_0_1"/>
<proteinExistence type="predicted"/>
<gene>
    <name evidence="1" type="ORF">GLRG_11750</name>
</gene>
<sequence length="148" mass="17482">MYLYTWVHFSGRFGSFQSGFRTELEAAKHAIHLQEKWFEGSPVFHDDGQEYVPEPEDGDQRPKYVGEPSKEIDHNWEQLHWGRFFLLSEEEARSAWGPDYTKFWAPREGGYVAATTYARHFRRNPTQRTAPYMVDCTETIVLIIYARQ</sequence>
<dbReference type="OrthoDB" id="3687641at2759"/>
<name>E3R0G7_COLGM</name>
<dbReference type="AlphaFoldDB" id="E3R0G7"/>
<protein>
    <submittedName>
        <fullName evidence="1">Uncharacterized protein</fullName>
    </submittedName>
</protein>
<dbReference type="eggNOG" id="ENOG502SR2C">
    <property type="taxonomic scope" value="Eukaryota"/>
</dbReference>
<evidence type="ECO:0000313" key="1">
    <source>
        <dbReference type="EMBL" id="EFQ36605.1"/>
    </source>
</evidence>
<evidence type="ECO:0000313" key="2">
    <source>
        <dbReference type="Proteomes" id="UP000008782"/>
    </source>
</evidence>
<accession>E3R0G7</accession>
<dbReference type="Proteomes" id="UP000008782">
    <property type="component" value="Unassembled WGS sequence"/>
</dbReference>
<dbReference type="RefSeq" id="XP_008100625.1">
    <property type="nucleotide sequence ID" value="XM_008102434.1"/>
</dbReference>
<dbReference type="VEuPathDB" id="FungiDB:GLRG_11750"/>
<dbReference type="EMBL" id="GG697444">
    <property type="protein sequence ID" value="EFQ36605.1"/>
    <property type="molecule type" value="Genomic_DNA"/>
</dbReference>
<organism evidence="2">
    <name type="scientific">Colletotrichum graminicola (strain M1.001 / M2 / FGSC 10212)</name>
    <name type="common">Maize anthracnose fungus</name>
    <name type="synonym">Glomerella graminicola</name>
    <dbReference type="NCBI Taxonomy" id="645133"/>
    <lineage>
        <taxon>Eukaryota</taxon>
        <taxon>Fungi</taxon>
        <taxon>Dikarya</taxon>
        <taxon>Ascomycota</taxon>
        <taxon>Pezizomycotina</taxon>
        <taxon>Sordariomycetes</taxon>
        <taxon>Hypocreomycetidae</taxon>
        <taxon>Glomerellales</taxon>
        <taxon>Glomerellaceae</taxon>
        <taxon>Colletotrichum</taxon>
        <taxon>Colletotrichum graminicola species complex</taxon>
    </lineage>
</organism>
<keyword evidence="2" id="KW-1185">Reference proteome</keyword>
<dbReference type="GeneID" id="24417114"/>
<dbReference type="STRING" id="645133.E3R0G7"/>